<protein>
    <recommendedName>
        <fullName evidence="5">AAA+ ATPase domain-containing protein</fullName>
    </recommendedName>
</protein>
<dbReference type="SUPFAM" id="SSF52540">
    <property type="entry name" value="P-loop containing nucleoside triphosphate hydrolases"/>
    <property type="match status" value="1"/>
</dbReference>
<evidence type="ECO:0000313" key="3">
    <source>
        <dbReference type="EMBL" id="OGM70590.1"/>
    </source>
</evidence>
<gene>
    <name evidence="3" type="ORF">A2975_00045</name>
</gene>
<name>A0A1F8C352_9BACT</name>
<reference evidence="3 4" key="1">
    <citation type="journal article" date="2016" name="Nat. Commun.">
        <title>Thousands of microbial genomes shed light on interconnected biogeochemical processes in an aquifer system.</title>
        <authorList>
            <person name="Anantharaman K."/>
            <person name="Brown C.T."/>
            <person name="Hug L.A."/>
            <person name="Sharon I."/>
            <person name="Castelle C.J."/>
            <person name="Probst A.J."/>
            <person name="Thomas B.C."/>
            <person name="Singh A."/>
            <person name="Wilkins M.J."/>
            <person name="Karaoz U."/>
            <person name="Brodie E.L."/>
            <person name="Williams K.H."/>
            <person name="Hubbard S.S."/>
            <person name="Banfield J.F."/>
        </authorList>
    </citation>
    <scope>NUCLEOTIDE SEQUENCE [LARGE SCALE GENOMIC DNA]</scope>
</reference>
<dbReference type="InterPro" id="IPR027417">
    <property type="entry name" value="P-loop_NTPase"/>
</dbReference>
<organism evidence="3 4">
    <name type="scientific">Candidatus Woesebacteria bacterium RIFCSPLOWO2_01_FULL_44_14</name>
    <dbReference type="NCBI Taxonomy" id="1802525"/>
    <lineage>
        <taxon>Bacteria</taxon>
        <taxon>Candidatus Woeseibacteriota</taxon>
    </lineage>
</organism>
<dbReference type="PANTHER" id="PTHR43566">
    <property type="entry name" value="CONSERVED PROTEIN"/>
    <property type="match status" value="1"/>
</dbReference>
<evidence type="ECO:0000259" key="2">
    <source>
        <dbReference type="Pfam" id="PF13635"/>
    </source>
</evidence>
<dbReference type="Proteomes" id="UP000178429">
    <property type="component" value="Unassembled WGS sequence"/>
</dbReference>
<dbReference type="AlphaFoldDB" id="A0A1F8C352"/>
<dbReference type="PANTHER" id="PTHR43566:SF1">
    <property type="entry name" value="AAA+ ATPASE DOMAIN-CONTAINING PROTEIN"/>
    <property type="match status" value="1"/>
</dbReference>
<sequence length="375" mass="43651">MIPRIYDHLEKYLQKNKVTVLYGPRRVGKTTLLTNFLAKTKLTHRLDSGDDVSVREVFSSESFEKIKKYASGYQLIAIDEAQRIPNVGLGLKILVDQTPGIRVVITGSASLNLSYKVGEPLVGRMFTHILYPVSQLELLGQANQLNLESQKQQFLIYGAYPEILEADSDEQKTRTLTEITNSHLFKDIMELKQVKSSKILMDLLKLIAFQIGSEVSLSELASNLDIDKKTVARYLNLFEQAFILYNLRGFSRNLRKEVTKKSKYYFLDNGIRNAVIANFNDLETRNDVGQLWENFLISERLKNQEYQSIHTNNYFWRTWDKKEIDWVEMREGKLFGYEIKWKKDKGSKAKSEWLDTYQEASFQVVNQENYFEFII</sequence>
<dbReference type="InterPro" id="IPR025420">
    <property type="entry name" value="DUF4143"/>
</dbReference>
<dbReference type="Pfam" id="PF13635">
    <property type="entry name" value="DUF4143"/>
    <property type="match status" value="1"/>
</dbReference>
<dbReference type="EMBL" id="MGHL01000003">
    <property type="protein sequence ID" value="OGM70590.1"/>
    <property type="molecule type" value="Genomic_DNA"/>
</dbReference>
<feature type="domain" description="DUF4143" evidence="2">
    <location>
        <begin position="186"/>
        <end position="341"/>
    </location>
</feature>
<evidence type="ECO:0008006" key="5">
    <source>
        <dbReference type="Google" id="ProtNLM"/>
    </source>
</evidence>
<evidence type="ECO:0000259" key="1">
    <source>
        <dbReference type="Pfam" id="PF13173"/>
    </source>
</evidence>
<proteinExistence type="predicted"/>
<dbReference type="Pfam" id="PF13173">
    <property type="entry name" value="AAA_14"/>
    <property type="match status" value="1"/>
</dbReference>
<evidence type="ECO:0000313" key="4">
    <source>
        <dbReference type="Proteomes" id="UP000178429"/>
    </source>
</evidence>
<dbReference type="InterPro" id="IPR041682">
    <property type="entry name" value="AAA_14"/>
</dbReference>
<feature type="domain" description="AAA" evidence="1">
    <location>
        <begin position="16"/>
        <end position="139"/>
    </location>
</feature>
<dbReference type="Gene3D" id="3.40.50.300">
    <property type="entry name" value="P-loop containing nucleotide triphosphate hydrolases"/>
    <property type="match status" value="1"/>
</dbReference>
<accession>A0A1F8C352</accession>
<comment type="caution">
    <text evidence="3">The sequence shown here is derived from an EMBL/GenBank/DDBJ whole genome shotgun (WGS) entry which is preliminary data.</text>
</comment>